<gene>
    <name evidence="3" type="ORF">CTI12_AA485130</name>
</gene>
<evidence type="ECO:0000256" key="1">
    <source>
        <dbReference type="PROSITE-ProRule" id="PRU10141"/>
    </source>
</evidence>
<protein>
    <recommendedName>
        <fullName evidence="2">Protein kinase domain-containing protein</fullName>
    </recommendedName>
</protein>
<dbReference type="PROSITE" id="PS50011">
    <property type="entry name" value="PROTEIN_KINASE_DOM"/>
    <property type="match status" value="1"/>
</dbReference>
<proteinExistence type="predicted"/>
<organism evidence="3 4">
    <name type="scientific">Artemisia annua</name>
    <name type="common">Sweet wormwood</name>
    <dbReference type="NCBI Taxonomy" id="35608"/>
    <lineage>
        <taxon>Eukaryota</taxon>
        <taxon>Viridiplantae</taxon>
        <taxon>Streptophyta</taxon>
        <taxon>Embryophyta</taxon>
        <taxon>Tracheophyta</taxon>
        <taxon>Spermatophyta</taxon>
        <taxon>Magnoliopsida</taxon>
        <taxon>eudicotyledons</taxon>
        <taxon>Gunneridae</taxon>
        <taxon>Pentapetalae</taxon>
        <taxon>asterids</taxon>
        <taxon>campanulids</taxon>
        <taxon>Asterales</taxon>
        <taxon>Asteraceae</taxon>
        <taxon>Asteroideae</taxon>
        <taxon>Anthemideae</taxon>
        <taxon>Artemisiinae</taxon>
        <taxon>Artemisia</taxon>
    </lineage>
</organism>
<dbReference type="PANTHER" id="PTHR48011">
    <property type="entry name" value="CCR4-NOT TRANSCRIPTIONAL COMPLEX SUBUNIT CAF120-RELATED"/>
    <property type="match status" value="1"/>
</dbReference>
<dbReference type="AlphaFoldDB" id="A0A2U1LJ10"/>
<reference evidence="3 4" key="1">
    <citation type="journal article" date="2018" name="Mol. Plant">
        <title>The genome of Artemisia annua provides insight into the evolution of Asteraceae family and artemisinin biosynthesis.</title>
        <authorList>
            <person name="Shen Q."/>
            <person name="Zhang L."/>
            <person name="Liao Z."/>
            <person name="Wang S."/>
            <person name="Yan T."/>
            <person name="Shi P."/>
            <person name="Liu M."/>
            <person name="Fu X."/>
            <person name="Pan Q."/>
            <person name="Wang Y."/>
            <person name="Lv Z."/>
            <person name="Lu X."/>
            <person name="Zhang F."/>
            <person name="Jiang W."/>
            <person name="Ma Y."/>
            <person name="Chen M."/>
            <person name="Hao X."/>
            <person name="Li L."/>
            <person name="Tang Y."/>
            <person name="Lv G."/>
            <person name="Zhou Y."/>
            <person name="Sun X."/>
            <person name="Brodelius P.E."/>
            <person name="Rose J.K.C."/>
            <person name="Tang K."/>
        </authorList>
    </citation>
    <scope>NUCLEOTIDE SEQUENCE [LARGE SCALE GENOMIC DNA]</scope>
    <source>
        <strain evidence="4">cv. Huhao1</strain>
        <tissue evidence="3">Leaf</tissue>
    </source>
</reference>
<dbReference type="Proteomes" id="UP000245207">
    <property type="component" value="Unassembled WGS sequence"/>
</dbReference>
<keyword evidence="1" id="KW-0067">ATP-binding</keyword>
<accession>A0A2U1LJ10</accession>
<dbReference type="InterPro" id="IPR011009">
    <property type="entry name" value="Kinase-like_dom_sf"/>
</dbReference>
<sequence>MSYRKGPVIGRGSSATVSVATTADGELVAVKSTSCTTSMLLQKEQKFLAKLSSPHVIKYIGFDIDYDNNNNIPMYNLLLEYAPCGTISDALHKYKPHH</sequence>
<dbReference type="GO" id="GO:0004672">
    <property type="term" value="F:protein kinase activity"/>
    <property type="evidence" value="ECO:0007669"/>
    <property type="project" value="InterPro"/>
</dbReference>
<dbReference type="SUPFAM" id="SSF56112">
    <property type="entry name" value="Protein kinase-like (PK-like)"/>
    <property type="match status" value="1"/>
</dbReference>
<evidence type="ECO:0000313" key="4">
    <source>
        <dbReference type="Proteomes" id="UP000245207"/>
    </source>
</evidence>
<dbReference type="EMBL" id="PKPP01009131">
    <property type="protein sequence ID" value="PWA48987.1"/>
    <property type="molecule type" value="Genomic_DNA"/>
</dbReference>
<evidence type="ECO:0000313" key="3">
    <source>
        <dbReference type="EMBL" id="PWA48987.1"/>
    </source>
</evidence>
<dbReference type="InterPro" id="IPR052751">
    <property type="entry name" value="Plant_MAPKKK"/>
</dbReference>
<evidence type="ECO:0000259" key="2">
    <source>
        <dbReference type="PROSITE" id="PS50011"/>
    </source>
</evidence>
<dbReference type="InterPro" id="IPR017441">
    <property type="entry name" value="Protein_kinase_ATP_BS"/>
</dbReference>
<dbReference type="PANTHER" id="PTHR48011:SF76">
    <property type="entry name" value="MITOGEN-ACTIVATED PROTEIN KINASE KINASE KINASE 15"/>
    <property type="match status" value="1"/>
</dbReference>
<keyword evidence="4" id="KW-1185">Reference proteome</keyword>
<dbReference type="PROSITE" id="PS00107">
    <property type="entry name" value="PROTEIN_KINASE_ATP"/>
    <property type="match status" value="1"/>
</dbReference>
<feature type="domain" description="Protein kinase" evidence="2">
    <location>
        <begin position="3"/>
        <end position="98"/>
    </location>
</feature>
<dbReference type="Gene3D" id="1.10.510.10">
    <property type="entry name" value="Transferase(Phosphotransferase) domain 1"/>
    <property type="match status" value="1"/>
</dbReference>
<feature type="binding site" evidence="1">
    <location>
        <position position="31"/>
    </location>
    <ligand>
        <name>ATP</name>
        <dbReference type="ChEBI" id="CHEBI:30616"/>
    </ligand>
</feature>
<dbReference type="GO" id="GO:0005524">
    <property type="term" value="F:ATP binding"/>
    <property type="evidence" value="ECO:0007669"/>
    <property type="project" value="UniProtKB-UniRule"/>
</dbReference>
<dbReference type="OrthoDB" id="25592at2759"/>
<comment type="caution">
    <text evidence="3">The sequence shown here is derived from an EMBL/GenBank/DDBJ whole genome shotgun (WGS) entry which is preliminary data.</text>
</comment>
<keyword evidence="1" id="KW-0547">Nucleotide-binding</keyword>
<dbReference type="InterPro" id="IPR000719">
    <property type="entry name" value="Prot_kinase_dom"/>
</dbReference>
<dbReference type="STRING" id="35608.A0A2U1LJ10"/>
<name>A0A2U1LJ10_ARTAN</name>
<dbReference type="GO" id="GO:0007165">
    <property type="term" value="P:signal transduction"/>
    <property type="evidence" value="ECO:0007669"/>
    <property type="project" value="TreeGrafter"/>
</dbReference>